<evidence type="ECO:0000256" key="7">
    <source>
        <dbReference type="ARBA" id="ARBA00023136"/>
    </source>
</evidence>
<evidence type="ECO:0000256" key="4">
    <source>
        <dbReference type="ARBA" id="ARBA00022475"/>
    </source>
</evidence>
<dbReference type="Gene3D" id="3.40.1710.10">
    <property type="entry name" value="abc type-2 transporter like domain"/>
    <property type="match status" value="1"/>
</dbReference>
<evidence type="ECO:0000256" key="1">
    <source>
        <dbReference type="ARBA" id="ARBA00004651"/>
    </source>
</evidence>
<keyword evidence="6 8" id="KW-1133">Transmembrane helix</keyword>
<evidence type="ECO:0000256" key="8">
    <source>
        <dbReference type="SAM" id="Phobius"/>
    </source>
</evidence>
<keyword evidence="11" id="KW-1185">Reference proteome</keyword>
<organism evidence="10 11">
    <name type="scientific">Novosphingobium soli</name>
    <dbReference type="NCBI Taxonomy" id="574956"/>
    <lineage>
        <taxon>Bacteria</taxon>
        <taxon>Pseudomonadati</taxon>
        <taxon>Pseudomonadota</taxon>
        <taxon>Alphaproteobacteria</taxon>
        <taxon>Sphingomonadales</taxon>
        <taxon>Sphingomonadaceae</taxon>
        <taxon>Novosphingobium</taxon>
    </lineage>
</organism>
<comment type="caution">
    <text evidence="10">The sequence shown here is derived from an EMBL/GenBank/DDBJ whole genome shotgun (WGS) entry which is preliminary data.</text>
</comment>
<dbReference type="PANTHER" id="PTHR30294">
    <property type="entry name" value="MEMBRANE COMPONENT OF ABC TRANSPORTER YHHJ-RELATED"/>
    <property type="match status" value="1"/>
</dbReference>
<dbReference type="Pfam" id="PF12698">
    <property type="entry name" value="ABC2_membrane_3"/>
    <property type="match status" value="1"/>
</dbReference>
<dbReference type="InterPro" id="IPR013525">
    <property type="entry name" value="ABC2_TM"/>
</dbReference>
<proteinExistence type="inferred from homology"/>
<accession>A0ABV6CT93</accession>
<gene>
    <name evidence="10" type="ORF">ACFFJC_02995</name>
</gene>
<dbReference type="EMBL" id="JBHLWK010000006">
    <property type="protein sequence ID" value="MFC0203231.1"/>
    <property type="molecule type" value="Genomic_DNA"/>
</dbReference>
<protein>
    <submittedName>
        <fullName evidence="10">ABC transporter permease</fullName>
    </submittedName>
</protein>
<evidence type="ECO:0000256" key="6">
    <source>
        <dbReference type="ARBA" id="ARBA00022989"/>
    </source>
</evidence>
<dbReference type="PROSITE" id="PS51012">
    <property type="entry name" value="ABC_TM2"/>
    <property type="match status" value="1"/>
</dbReference>
<dbReference type="RefSeq" id="WP_086485589.1">
    <property type="nucleotide sequence ID" value="NZ_JBHLWK010000006.1"/>
</dbReference>
<evidence type="ECO:0000256" key="5">
    <source>
        <dbReference type="ARBA" id="ARBA00022692"/>
    </source>
</evidence>
<comment type="subcellular location">
    <subcellularLocation>
        <location evidence="1">Cell membrane</location>
        <topology evidence="1">Multi-pass membrane protein</topology>
    </subcellularLocation>
</comment>
<evidence type="ECO:0000256" key="3">
    <source>
        <dbReference type="ARBA" id="ARBA00022448"/>
    </source>
</evidence>
<dbReference type="PANTHER" id="PTHR30294:SF47">
    <property type="entry name" value="INNER MEMBRANE TRANSPORT PERMEASE YHHJ"/>
    <property type="match status" value="1"/>
</dbReference>
<keyword evidence="3" id="KW-0813">Transport</keyword>
<keyword evidence="4" id="KW-1003">Cell membrane</keyword>
<evidence type="ECO:0000313" key="10">
    <source>
        <dbReference type="EMBL" id="MFC0203231.1"/>
    </source>
</evidence>
<feature type="transmembrane region" description="Helical" evidence="8">
    <location>
        <begin position="345"/>
        <end position="365"/>
    </location>
</feature>
<comment type="similarity">
    <text evidence="2">Belongs to the ABC-2 integral membrane protein family.</text>
</comment>
<feature type="domain" description="ABC transmembrane type-2" evidence="9">
    <location>
        <begin position="134"/>
        <end position="370"/>
    </location>
</feature>
<keyword evidence="7 8" id="KW-0472">Membrane</keyword>
<evidence type="ECO:0000259" key="9">
    <source>
        <dbReference type="PROSITE" id="PS51012"/>
    </source>
</evidence>
<feature type="transmembrane region" description="Helical" evidence="8">
    <location>
        <begin position="257"/>
        <end position="281"/>
    </location>
</feature>
<sequence length="375" mass="41091">MRRTLANIYRLGVKELWSLWRDPMMLVLILFTFTIAIYSAATAMPETLHNASMAIVDEDNSPLSQRIVAAFYPPQFKRPAMITTRAIDPGMDAGDYTFVMHIPTGFQRDVLAGRPAEIQLNTDATRMTQAFTGSSYIQQIALGEVTAFVQGYRGQAAMPVDLELRARFNPTLDKSWFGALAEIINQITMLSIILTGAALIREREHGTVEHLLVMPVTPFEIMSSKVWSMGLVVLLASFLSINLVVRALLDIPVAGSLSLFFAGAALSMFATTSIGIFMATIARNMPQFGMLTVLVLLPLEMLSGSTTPRESMPEVVQNVMLAAPTTHFVELGQAILFRGAGIDVVWPQLLAIVAIGGVFFTIALAQFRRAISEMA</sequence>
<name>A0ABV6CT93_9SPHN</name>
<dbReference type="InterPro" id="IPR051449">
    <property type="entry name" value="ABC-2_transporter_component"/>
</dbReference>
<evidence type="ECO:0000256" key="2">
    <source>
        <dbReference type="ARBA" id="ARBA00007783"/>
    </source>
</evidence>
<keyword evidence="5 8" id="KW-0812">Transmembrane</keyword>
<feature type="transmembrane region" description="Helical" evidence="8">
    <location>
        <begin position="226"/>
        <end position="245"/>
    </location>
</feature>
<dbReference type="InterPro" id="IPR047817">
    <property type="entry name" value="ABC2_TM_bact-type"/>
</dbReference>
<dbReference type="Proteomes" id="UP001589798">
    <property type="component" value="Unassembled WGS sequence"/>
</dbReference>
<evidence type="ECO:0000313" key="11">
    <source>
        <dbReference type="Proteomes" id="UP001589798"/>
    </source>
</evidence>
<reference evidence="10 11" key="1">
    <citation type="submission" date="2024-09" db="EMBL/GenBank/DDBJ databases">
        <authorList>
            <person name="Sun Q."/>
            <person name="Mori K."/>
        </authorList>
    </citation>
    <scope>NUCLEOTIDE SEQUENCE [LARGE SCALE GENOMIC DNA]</scope>
    <source>
        <strain evidence="10 11">CCM 7706</strain>
    </source>
</reference>